<proteinExistence type="predicted"/>
<evidence type="ECO:0000313" key="1">
    <source>
        <dbReference type="EMBL" id="MDS3860552.1"/>
    </source>
</evidence>
<organism evidence="1 2">
    <name type="scientific">Pseudocalidococcus azoricus BACA0444</name>
    <dbReference type="NCBI Taxonomy" id="2918990"/>
    <lineage>
        <taxon>Bacteria</taxon>
        <taxon>Bacillati</taxon>
        <taxon>Cyanobacteriota</taxon>
        <taxon>Cyanophyceae</taxon>
        <taxon>Acaryochloridales</taxon>
        <taxon>Thermosynechococcaceae</taxon>
        <taxon>Pseudocalidococcus</taxon>
        <taxon>Pseudocalidococcus azoricus</taxon>
    </lineage>
</organism>
<reference evidence="2" key="1">
    <citation type="submission" date="2023-07" db="EMBL/GenBank/DDBJ databases">
        <authorList>
            <person name="Luz R."/>
            <person name="Cordeiro R."/>
            <person name="Fonseca A."/>
            <person name="Goncalves V."/>
        </authorList>
    </citation>
    <scope>NUCLEOTIDE SEQUENCE [LARGE SCALE GENOMIC DNA]</scope>
    <source>
        <strain evidence="2">BACA0444</strain>
    </source>
</reference>
<comment type="caution">
    <text evidence="1">The sequence shown here is derived from an EMBL/GenBank/DDBJ whole genome shotgun (WGS) entry which is preliminary data.</text>
</comment>
<sequence length="143" mass="15839">MSSNYSDFFTCEPIPVASDIQQQIDHARKVDEVLEKSEPRAKRAWFNPVDNTIKIELKTGVRASFPVHLLQGLQGATSEQLAEVEISPSGYGLHWESLDADLAVPALMSQIFGSGAWMVELERTGKLFQPLNAHSGRKSINSQ</sequence>
<protein>
    <submittedName>
        <fullName evidence="1">DUF2442 domain-containing protein</fullName>
    </submittedName>
</protein>
<gene>
    <name evidence="1" type="ORF">RIF25_06980</name>
</gene>
<accession>A0AAE4FSK4</accession>
<keyword evidence="2" id="KW-1185">Reference proteome</keyword>
<dbReference type="AlphaFoldDB" id="A0AAE4FSK4"/>
<dbReference type="RefSeq" id="WP_322877822.1">
    <property type="nucleotide sequence ID" value="NZ_JAVMIP010000004.1"/>
</dbReference>
<dbReference type="Gene3D" id="3.30.2020.40">
    <property type="entry name" value="Uncharacterised protein PF10387, DUF2442"/>
    <property type="match status" value="1"/>
</dbReference>
<dbReference type="InterPro" id="IPR018841">
    <property type="entry name" value="DUF2442"/>
</dbReference>
<evidence type="ECO:0000313" key="2">
    <source>
        <dbReference type="Proteomes" id="UP001268256"/>
    </source>
</evidence>
<dbReference type="Proteomes" id="UP001268256">
    <property type="component" value="Unassembled WGS sequence"/>
</dbReference>
<dbReference type="EMBL" id="JAVMIP010000004">
    <property type="protein sequence ID" value="MDS3860552.1"/>
    <property type="molecule type" value="Genomic_DNA"/>
</dbReference>
<dbReference type="Pfam" id="PF10387">
    <property type="entry name" value="DUF2442"/>
    <property type="match status" value="1"/>
</dbReference>
<name>A0AAE4FSK4_9CYAN</name>